<accession>A0A0D0AST6</accession>
<protein>
    <submittedName>
        <fullName evidence="1">Uncharacterized protein</fullName>
    </submittedName>
</protein>
<dbReference type="Proteomes" id="UP000054485">
    <property type="component" value="Unassembled WGS sequence"/>
</dbReference>
<organism evidence="1 2">
    <name type="scientific">Suillus luteus UH-Slu-Lm8-n1</name>
    <dbReference type="NCBI Taxonomy" id="930992"/>
    <lineage>
        <taxon>Eukaryota</taxon>
        <taxon>Fungi</taxon>
        <taxon>Dikarya</taxon>
        <taxon>Basidiomycota</taxon>
        <taxon>Agaricomycotina</taxon>
        <taxon>Agaricomycetes</taxon>
        <taxon>Agaricomycetidae</taxon>
        <taxon>Boletales</taxon>
        <taxon>Suillineae</taxon>
        <taxon>Suillaceae</taxon>
        <taxon>Suillus</taxon>
    </lineage>
</organism>
<dbReference type="OrthoDB" id="2689339at2759"/>
<dbReference type="InParanoid" id="A0A0D0AST6"/>
<evidence type="ECO:0000313" key="2">
    <source>
        <dbReference type="Proteomes" id="UP000054485"/>
    </source>
</evidence>
<dbReference type="HOGENOM" id="CLU_1628143_0_0_1"/>
<gene>
    <name evidence="1" type="ORF">CY34DRAFT_92916</name>
</gene>
<proteinExistence type="predicted"/>
<keyword evidence="2" id="KW-1185">Reference proteome</keyword>
<evidence type="ECO:0000313" key="1">
    <source>
        <dbReference type="EMBL" id="KIK37342.1"/>
    </source>
</evidence>
<sequence length="150" mass="16842">MPVIDSTNSLNCTTWRDHIIHDPNAICPSPPASHETVMQEPLSSMDVLCLPPFWETSRDSNLTIALINAQRSECRAESRLIRRRLKWVLIEQELYSHMEQHTSHRLQKADTSVGVSRGVFRASGLTPAGKIFDDVDSDVSSIMHDEADSS</sequence>
<reference evidence="2" key="2">
    <citation type="submission" date="2015-01" db="EMBL/GenBank/DDBJ databases">
        <title>Evolutionary Origins and Diversification of the Mycorrhizal Mutualists.</title>
        <authorList>
            <consortium name="DOE Joint Genome Institute"/>
            <consortium name="Mycorrhizal Genomics Consortium"/>
            <person name="Kohler A."/>
            <person name="Kuo A."/>
            <person name="Nagy L.G."/>
            <person name="Floudas D."/>
            <person name="Copeland A."/>
            <person name="Barry K.W."/>
            <person name="Cichocki N."/>
            <person name="Veneault-Fourrey C."/>
            <person name="LaButti K."/>
            <person name="Lindquist E.A."/>
            <person name="Lipzen A."/>
            <person name="Lundell T."/>
            <person name="Morin E."/>
            <person name="Murat C."/>
            <person name="Riley R."/>
            <person name="Ohm R."/>
            <person name="Sun H."/>
            <person name="Tunlid A."/>
            <person name="Henrissat B."/>
            <person name="Grigoriev I.V."/>
            <person name="Hibbett D.S."/>
            <person name="Martin F."/>
        </authorList>
    </citation>
    <scope>NUCLEOTIDE SEQUENCE [LARGE SCALE GENOMIC DNA]</scope>
    <source>
        <strain evidence="2">UH-Slu-Lm8-n1</strain>
    </source>
</reference>
<dbReference type="AlphaFoldDB" id="A0A0D0AST6"/>
<reference evidence="1 2" key="1">
    <citation type="submission" date="2014-04" db="EMBL/GenBank/DDBJ databases">
        <authorList>
            <consortium name="DOE Joint Genome Institute"/>
            <person name="Kuo A."/>
            <person name="Ruytinx J."/>
            <person name="Rineau F."/>
            <person name="Colpaert J."/>
            <person name="Kohler A."/>
            <person name="Nagy L.G."/>
            <person name="Floudas D."/>
            <person name="Copeland A."/>
            <person name="Barry K.W."/>
            <person name="Cichocki N."/>
            <person name="Veneault-Fourrey C."/>
            <person name="LaButti K."/>
            <person name="Lindquist E.A."/>
            <person name="Lipzen A."/>
            <person name="Lundell T."/>
            <person name="Morin E."/>
            <person name="Murat C."/>
            <person name="Sun H."/>
            <person name="Tunlid A."/>
            <person name="Henrissat B."/>
            <person name="Grigoriev I.V."/>
            <person name="Hibbett D.S."/>
            <person name="Martin F."/>
            <person name="Nordberg H.P."/>
            <person name="Cantor M.N."/>
            <person name="Hua S.X."/>
        </authorList>
    </citation>
    <scope>NUCLEOTIDE SEQUENCE [LARGE SCALE GENOMIC DNA]</scope>
    <source>
        <strain evidence="1 2">UH-Slu-Lm8-n1</strain>
    </source>
</reference>
<name>A0A0D0AST6_9AGAM</name>
<dbReference type="EMBL" id="KN835458">
    <property type="protein sequence ID" value="KIK37342.1"/>
    <property type="molecule type" value="Genomic_DNA"/>
</dbReference>